<dbReference type="GO" id="GO:0003677">
    <property type="term" value="F:DNA binding"/>
    <property type="evidence" value="ECO:0007669"/>
    <property type="project" value="UniProtKB-KW"/>
</dbReference>
<organism evidence="7">
    <name type="scientific">Ignisphaera aggregans</name>
    <dbReference type="NCBI Taxonomy" id="334771"/>
    <lineage>
        <taxon>Archaea</taxon>
        <taxon>Thermoproteota</taxon>
        <taxon>Thermoprotei</taxon>
        <taxon>Desulfurococcales</taxon>
        <taxon>Desulfurococcaceae</taxon>
        <taxon>Ignisphaera</taxon>
    </lineage>
</organism>
<comment type="caution">
    <text evidence="7">The sequence shown here is derived from an EMBL/GenBank/DDBJ whole genome shotgun (WGS) entry which is preliminary data.</text>
</comment>
<keyword evidence="3 4" id="KW-0804">Transcription</keyword>
<dbReference type="InterPro" id="IPR020886">
    <property type="entry name" value="MTH_967-like"/>
</dbReference>
<dbReference type="EMBL" id="DTDH01000223">
    <property type="protein sequence ID" value="HGT99353.1"/>
    <property type="molecule type" value="Genomic_DNA"/>
</dbReference>
<evidence type="ECO:0000256" key="2">
    <source>
        <dbReference type="ARBA" id="ARBA00023125"/>
    </source>
</evidence>
<feature type="domain" description="HTH cro/C1-type" evidence="5">
    <location>
        <begin position="135"/>
        <end position="189"/>
    </location>
</feature>
<dbReference type="PROSITE" id="PS50943">
    <property type="entry name" value="HTH_CROC1"/>
    <property type="match status" value="1"/>
</dbReference>
<keyword evidence="2 4" id="KW-0238">DNA-binding</keyword>
<dbReference type="GO" id="GO:0003700">
    <property type="term" value="F:DNA-binding transcription factor activity"/>
    <property type="evidence" value="ECO:0007669"/>
    <property type="project" value="UniProtKB-UniRule"/>
</dbReference>
<dbReference type="AlphaFoldDB" id="A0A7J3N0Q2"/>
<evidence type="ECO:0000313" key="6">
    <source>
        <dbReference type="EMBL" id="HFQ79038.1"/>
    </source>
</evidence>
<dbReference type="Pfam" id="PF26553">
    <property type="entry name" value="PDDEXK_19"/>
    <property type="match status" value="1"/>
</dbReference>
<dbReference type="InterPro" id="IPR059051">
    <property type="entry name" value="MTH_967_PDDEXK"/>
</dbReference>
<evidence type="ECO:0000256" key="3">
    <source>
        <dbReference type="ARBA" id="ARBA00023163"/>
    </source>
</evidence>
<dbReference type="EMBL" id="DTAU01000098">
    <property type="protein sequence ID" value="HFQ79038.1"/>
    <property type="molecule type" value="Genomic_DNA"/>
</dbReference>
<evidence type="ECO:0000313" key="7">
    <source>
        <dbReference type="EMBL" id="HGT99353.1"/>
    </source>
</evidence>
<dbReference type="InterPro" id="IPR001387">
    <property type="entry name" value="Cro/C1-type_HTH"/>
</dbReference>
<dbReference type="CDD" id="cd00093">
    <property type="entry name" value="HTH_XRE"/>
    <property type="match status" value="1"/>
</dbReference>
<name>A0A7J3N0Q2_9CREN</name>
<reference evidence="7" key="1">
    <citation type="journal article" date="2020" name="mSystems">
        <title>Genome- and Community-Level Interaction Insights into Carbon Utilization and Element Cycling Functions of Hydrothermarchaeota in Hydrothermal Sediment.</title>
        <authorList>
            <person name="Zhou Z."/>
            <person name="Liu Y."/>
            <person name="Xu W."/>
            <person name="Pan J."/>
            <person name="Luo Z.H."/>
            <person name="Li M."/>
        </authorList>
    </citation>
    <scope>NUCLEOTIDE SEQUENCE [LARGE SCALE GENOMIC DNA]</scope>
    <source>
        <strain evidence="6">SpSt-629</strain>
        <strain evidence="7">SpSt-688</strain>
    </source>
</reference>
<proteinExistence type="inferred from homology"/>
<keyword evidence="1 4" id="KW-0805">Transcription regulation</keyword>
<evidence type="ECO:0000256" key="1">
    <source>
        <dbReference type="ARBA" id="ARBA00023015"/>
    </source>
</evidence>
<gene>
    <name evidence="6" type="ORF">ENT99_04970</name>
    <name evidence="7" type="ORF">ENU64_08025</name>
</gene>
<dbReference type="HAMAP" id="MF_00584">
    <property type="entry name" value="HTH_type_cro_C1"/>
    <property type="match status" value="1"/>
</dbReference>
<dbReference type="SUPFAM" id="SSF47413">
    <property type="entry name" value="lambda repressor-like DNA-binding domains"/>
    <property type="match status" value="1"/>
</dbReference>
<dbReference type="SMART" id="SM00530">
    <property type="entry name" value="HTH_XRE"/>
    <property type="match status" value="1"/>
</dbReference>
<protein>
    <recommendedName>
        <fullName evidence="4">Putative HTH-type transcriptional regulatory protein ENT99_04970</fullName>
    </recommendedName>
</protein>
<evidence type="ECO:0000256" key="4">
    <source>
        <dbReference type="HAMAP-Rule" id="MF_00584"/>
    </source>
</evidence>
<dbReference type="InterPro" id="IPR010982">
    <property type="entry name" value="Lambda_DNA-bd_dom_sf"/>
</dbReference>
<evidence type="ECO:0000259" key="5">
    <source>
        <dbReference type="PROSITE" id="PS50943"/>
    </source>
</evidence>
<dbReference type="Gene3D" id="1.10.260.40">
    <property type="entry name" value="lambda repressor-like DNA-binding domains"/>
    <property type="match status" value="1"/>
</dbReference>
<sequence length="330" mass="38381">MPEESRTTVENIEKSLQLFNAQIVHKLGFPLSEKRTLDCIIKKDNEIVFMKVSKRTYTKHFVFKELKKLTEFLKINAVLIADRINDREVEEGVLHIRDRIGIVQPKTVKDFVKGDKVYIYEFKGMYYVKIDGKKLRELRIKKGYGLHELANAVGISVKALQKYEDEAIDMSVEKAYRFIEIFNNEFEQVIKEVDIFRDRIVENIDKRREIVNDFRGNQEKIILVDKLVKQGVEAEFFDYIPSDIILSIDKKKVFISIIDRDMDNTTALSKSYENKHVSQVLNGIAVNIVKDDVPGSIIRGVESCGIVYKYNDIINNIKTFKKEIEGEKTL</sequence>
<accession>A0A7J3N0Q2</accession>